<protein>
    <submittedName>
        <fullName evidence="8">DAB adaptor protein 2</fullName>
    </submittedName>
</protein>
<dbReference type="Pfam" id="PF21792">
    <property type="entry name" value="DAB2_SBM"/>
    <property type="match status" value="1"/>
</dbReference>
<dbReference type="KEGG" id="anan:105722509"/>
<dbReference type="GO" id="GO:1903077">
    <property type="term" value="P:negative regulation of protein localization to plasma membrane"/>
    <property type="evidence" value="ECO:0007669"/>
    <property type="project" value="Ensembl"/>
</dbReference>
<dbReference type="GO" id="GO:2000370">
    <property type="term" value="P:positive regulation of clathrin-dependent endocytosis"/>
    <property type="evidence" value="ECO:0007669"/>
    <property type="project" value="Ensembl"/>
</dbReference>
<reference evidence="8" key="2">
    <citation type="submission" date="2025-09" db="UniProtKB">
        <authorList>
            <consortium name="Ensembl"/>
        </authorList>
    </citation>
    <scope>IDENTIFICATION</scope>
</reference>
<feature type="region of interest" description="Disordered" evidence="6">
    <location>
        <begin position="486"/>
        <end position="552"/>
    </location>
</feature>
<dbReference type="GO" id="GO:2000096">
    <property type="term" value="P:positive regulation of Wnt signaling pathway, planar cell polarity pathway"/>
    <property type="evidence" value="ECO:0007669"/>
    <property type="project" value="Ensembl"/>
</dbReference>
<dbReference type="GO" id="GO:0038024">
    <property type="term" value="F:cargo receptor activity"/>
    <property type="evidence" value="ECO:0007669"/>
    <property type="project" value="Ensembl"/>
</dbReference>
<dbReference type="Proteomes" id="UP000233020">
    <property type="component" value="Unplaced"/>
</dbReference>
<evidence type="ECO:0000256" key="4">
    <source>
        <dbReference type="ARBA" id="ARBA00022553"/>
    </source>
</evidence>
<dbReference type="FunFam" id="2.30.29.30:FF:000035">
    <property type="entry name" value="Disabled homolog 2 isoform 1"/>
    <property type="match status" value="1"/>
</dbReference>
<evidence type="ECO:0000259" key="7">
    <source>
        <dbReference type="PROSITE" id="PS01179"/>
    </source>
</evidence>
<dbReference type="Ensembl" id="ENSANAT00000059764.1">
    <property type="protein sequence ID" value="ENSANAP00000041649.1"/>
    <property type="gene ID" value="ENSANAG00000038111.1"/>
</dbReference>
<dbReference type="PANTHER" id="PTHR47695">
    <property type="entry name" value="PID DOMAIN-CONTAINING PROTEIN"/>
    <property type="match status" value="1"/>
</dbReference>
<evidence type="ECO:0000256" key="1">
    <source>
        <dbReference type="ARBA" id="ARBA00004496"/>
    </source>
</evidence>
<dbReference type="InterPro" id="IPR048561">
    <property type="entry name" value="Dab_PTB"/>
</dbReference>
<dbReference type="GO" id="GO:0000122">
    <property type="term" value="P:negative regulation of transcription by RNA polymerase II"/>
    <property type="evidence" value="ECO:0007669"/>
    <property type="project" value="Ensembl"/>
</dbReference>
<name>A0A2K5F8C4_AOTNA</name>
<evidence type="ECO:0000313" key="9">
    <source>
        <dbReference type="Proteomes" id="UP000233020"/>
    </source>
</evidence>
<dbReference type="GO" id="GO:0043066">
    <property type="term" value="P:negative regulation of apoptotic process"/>
    <property type="evidence" value="ECO:0007669"/>
    <property type="project" value="Ensembl"/>
</dbReference>
<dbReference type="InterPro" id="IPR048559">
    <property type="entry name" value="DAB1/2_SBM"/>
</dbReference>
<dbReference type="GO" id="GO:0090090">
    <property type="term" value="P:negative regulation of canonical Wnt signaling pathway"/>
    <property type="evidence" value="ECO:0007669"/>
    <property type="project" value="Ensembl"/>
</dbReference>
<evidence type="ECO:0000256" key="3">
    <source>
        <dbReference type="ARBA" id="ARBA00022490"/>
    </source>
</evidence>
<dbReference type="GO" id="GO:0010718">
    <property type="term" value="P:positive regulation of epithelial to mesenchymal transition"/>
    <property type="evidence" value="ECO:0007669"/>
    <property type="project" value="Ensembl"/>
</dbReference>
<evidence type="ECO:0000256" key="2">
    <source>
        <dbReference type="ARBA" id="ARBA00022473"/>
    </source>
</evidence>
<accession>A0A2K5F8C4</accession>
<dbReference type="GO" id="GO:0001650">
    <property type="term" value="C:fibrillar center"/>
    <property type="evidence" value="ECO:0007669"/>
    <property type="project" value="Ensembl"/>
</dbReference>
<dbReference type="GO" id="GO:0030136">
    <property type="term" value="C:clathrin-coated vesicle"/>
    <property type="evidence" value="ECO:0007669"/>
    <property type="project" value="Ensembl"/>
</dbReference>
<dbReference type="GeneID" id="105722509"/>
<feature type="region of interest" description="Disordered" evidence="6">
    <location>
        <begin position="1"/>
        <end position="38"/>
    </location>
</feature>
<keyword evidence="3" id="KW-0963">Cytoplasm</keyword>
<sequence>MSNEVETSATNGQPDQQAAPKAPSKKEKKKGPEKTDEYLLARFKGDGVKYKAKLIGIDDVPDARGDKMSQDSMMKLKGMAAAGRSQGQHKQRIWVNISLSGIKIIDEKTGVIEHEHPVNKISFIARDVTDNRAFGYVCGGEGQHQFFAIKTGQQAEPLVVDLKDLFQVIYNVKKKEEEKKKIEEANKTVENGSETLMILDDQTNKMKLGVDQMDLFGDMSTPPDLNSPTSSANDLLASDIFAPPVSEPSGQASPTGQSAALQPNPLDLFKTSAPAPVGPLAGLGGVAVTLPQAGPWNTTSLVFNQSPSMVPGAMMGGQPAGFGQPVIFGTSPAVPGWNQPSSFAASTASPVPVVWGPSASVAPSAWSTTSSLGNPFQSNIFPAPAVSTQPPSMLSSLLVTPPQPPPRAGPPKDISSDAFTALDPLGDKEIKDVKEMFKDFQLRQPPTVPARKGEQTSSGTSSAFSSYFNSKVGIPQENADHDDLDANQLLSKINEPPKPAPRQVSLPVTKSADNAFENPFSKDSFGSSQASMASPQPVSSEIYRDPFGNPFA</sequence>
<dbReference type="Gene3D" id="2.30.29.30">
    <property type="entry name" value="Pleckstrin-homology domain (PH domain)/Phosphotyrosine-binding domain (PTB)"/>
    <property type="match status" value="1"/>
</dbReference>
<keyword evidence="5" id="KW-0221">Differentiation</keyword>
<feature type="compositionally biased region" description="Polar residues" evidence="6">
    <location>
        <begin position="524"/>
        <end position="539"/>
    </location>
</feature>
<dbReference type="PROSITE" id="PS01179">
    <property type="entry name" value="PID"/>
    <property type="match status" value="1"/>
</dbReference>
<evidence type="ECO:0000256" key="6">
    <source>
        <dbReference type="SAM" id="MobiDB-lite"/>
    </source>
</evidence>
<dbReference type="AlphaFoldDB" id="A0A2K5F8C4"/>
<reference evidence="8" key="1">
    <citation type="submission" date="2025-08" db="UniProtKB">
        <authorList>
            <consortium name="Ensembl"/>
        </authorList>
    </citation>
    <scope>IDENTIFICATION</scope>
</reference>
<dbReference type="GO" id="GO:0006898">
    <property type="term" value="P:receptor-mediated endocytosis"/>
    <property type="evidence" value="ECO:0007669"/>
    <property type="project" value="TreeGrafter"/>
</dbReference>
<dbReference type="OMA" id="FMSHEPI"/>
<dbReference type="PANTHER" id="PTHR47695:SF5">
    <property type="entry name" value="DISABLED HOMOLOG 2"/>
    <property type="match status" value="1"/>
</dbReference>
<evidence type="ECO:0000256" key="5">
    <source>
        <dbReference type="ARBA" id="ARBA00022782"/>
    </source>
</evidence>
<dbReference type="GO" id="GO:0046332">
    <property type="term" value="F:SMAD binding"/>
    <property type="evidence" value="ECO:0007669"/>
    <property type="project" value="Ensembl"/>
</dbReference>
<gene>
    <name evidence="8" type="primary">DAB2</name>
</gene>
<dbReference type="GO" id="GO:0060766">
    <property type="term" value="P:negative regulation of androgen receptor signaling pathway"/>
    <property type="evidence" value="ECO:0007669"/>
    <property type="project" value="Ensembl"/>
</dbReference>
<keyword evidence="2" id="KW-0217">Developmental protein</keyword>
<comment type="subcellular location">
    <subcellularLocation>
        <location evidence="1">Cytoplasm</location>
    </subcellularLocation>
</comment>
<proteinExistence type="predicted"/>
<dbReference type="InterPro" id="IPR006020">
    <property type="entry name" value="PTB/PI_dom"/>
</dbReference>
<feature type="compositionally biased region" description="Polar residues" evidence="6">
    <location>
        <begin position="1"/>
        <end position="16"/>
    </location>
</feature>
<dbReference type="GO" id="GO:0005905">
    <property type="term" value="C:clathrin-coated pit"/>
    <property type="evidence" value="ECO:0007669"/>
    <property type="project" value="Ensembl"/>
</dbReference>
<dbReference type="SUPFAM" id="SSF50729">
    <property type="entry name" value="PH domain-like"/>
    <property type="match status" value="1"/>
</dbReference>
<dbReference type="GeneTree" id="ENSGT00940000155567"/>
<dbReference type="STRING" id="37293.ENSANAP00000041649"/>
<dbReference type="GO" id="GO:0045944">
    <property type="term" value="P:positive regulation of transcription by RNA polymerase II"/>
    <property type="evidence" value="ECO:0007669"/>
    <property type="project" value="Ensembl"/>
</dbReference>
<dbReference type="GO" id="GO:2000643">
    <property type="term" value="P:positive regulation of early endosome to late endosome transport"/>
    <property type="evidence" value="ECO:0007669"/>
    <property type="project" value="Ensembl"/>
</dbReference>
<feature type="domain" description="PID" evidence="7">
    <location>
        <begin position="45"/>
        <end position="196"/>
    </location>
</feature>
<evidence type="ECO:0000313" key="8">
    <source>
        <dbReference type="Ensembl" id="ENSANAP00000041649.1"/>
    </source>
</evidence>
<feature type="region of interest" description="Disordered" evidence="6">
    <location>
        <begin position="441"/>
        <end position="464"/>
    </location>
</feature>
<dbReference type="GO" id="GO:0005886">
    <property type="term" value="C:plasma membrane"/>
    <property type="evidence" value="ECO:0007669"/>
    <property type="project" value="Ensembl"/>
</dbReference>
<organism evidence="8 9">
    <name type="scientific">Aotus nancymaae</name>
    <name type="common">Ma's night monkey</name>
    <dbReference type="NCBI Taxonomy" id="37293"/>
    <lineage>
        <taxon>Eukaryota</taxon>
        <taxon>Metazoa</taxon>
        <taxon>Chordata</taxon>
        <taxon>Craniata</taxon>
        <taxon>Vertebrata</taxon>
        <taxon>Euteleostomi</taxon>
        <taxon>Mammalia</taxon>
        <taxon>Eutheria</taxon>
        <taxon>Euarchontoglires</taxon>
        <taxon>Primates</taxon>
        <taxon>Haplorrhini</taxon>
        <taxon>Platyrrhini</taxon>
        <taxon>Aotidae</taxon>
        <taxon>Aotus</taxon>
    </lineage>
</organism>
<dbReference type="Pfam" id="PF00640">
    <property type="entry name" value="PID"/>
    <property type="match status" value="1"/>
</dbReference>
<keyword evidence="9" id="KW-1185">Reference proteome</keyword>
<dbReference type="GO" id="GO:0060391">
    <property type="term" value="P:positive regulation of SMAD protein signal transduction"/>
    <property type="evidence" value="ECO:0007669"/>
    <property type="project" value="Ensembl"/>
</dbReference>
<dbReference type="GO" id="GO:0030335">
    <property type="term" value="P:positive regulation of cell migration"/>
    <property type="evidence" value="ECO:0007669"/>
    <property type="project" value="Ensembl"/>
</dbReference>
<dbReference type="GO" id="GO:0035026">
    <property type="term" value="P:leading edge cell differentiation"/>
    <property type="evidence" value="ECO:0007669"/>
    <property type="project" value="Ensembl"/>
</dbReference>
<dbReference type="GO" id="GO:0032436">
    <property type="term" value="P:positive regulation of proteasomal ubiquitin-dependent protein catabolic process"/>
    <property type="evidence" value="ECO:0007669"/>
    <property type="project" value="Ensembl"/>
</dbReference>
<dbReference type="InterPro" id="IPR011993">
    <property type="entry name" value="PH-like_dom_sf"/>
</dbReference>
<dbReference type="CTD" id="1601"/>
<dbReference type="GO" id="GO:0035615">
    <property type="term" value="F:clathrin adaptor activity"/>
    <property type="evidence" value="ECO:0007669"/>
    <property type="project" value="Ensembl"/>
</dbReference>
<feature type="region of interest" description="Disordered" evidence="6">
    <location>
        <begin position="392"/>
        <end position="412"/>
    </location>
</feature>
<keyword evidence="4" id="KW-0597">Phosphoprotein</keyword>
<dbReference type="OrthoDB" id="10069833at2759"/>
<dbReference type="CDD" id="cd01215">
    <property type="entry name" value="PTB_Dab"/>
    <property type="match status" value="1"/>
</dbReference>
<dbReference type="SMART" id="SM00462">
    <property type="entry name" value="PTB"/>
    <property type="match status" value="1"/>
</dbReference>
<dbReference type="GO" id="GO:0007179">
    <property type="term" value="P:transforming growth factor beta receptor signaling pathway"/>
    <property type="evidence" value="ECO:0007669"/>
    <property type="project" value="Ensembl"/>
</dbReference>